<name>A0A427XSS8_9TREE</name>
<organism evidence="2 3">
    <name type="scientific">Apiotrichum porosum</name>
    <dbReference type="NCBI Taxonomy" id="105984"/>
    <lineage>
        <taxon>Eukaryota</taxon>
        <taxon>Fungi</taxon>
        <taxon>Dikarya</taxon>
        <taxon>Basidiomycota</taxon>
        <taxon>Agaricomycotina</taxon>
        <taxon>Tremellomycetes</taxon>
        <taxon>Trichosporonales</taxon>
        <taxon>Trichosporonaceae</taxon>
        <taxon>Apiotrichum</taxon>
    </lineage>
</organism>
<reference evidence="2 3" key="1">
    <citation type="submission" date="2018-11" db="EMBL/GenBank/DDBJ databases">
        <title>Genome sequence of Apiotrichum porosum DSM 27194.</title>
        <authorList>
            <person name="Aliyu H."/>
            <person name="Gorte O."/>
            <person name="Ochsenreither K."/>
        </authorList>
    </citation>
    <scope>NUCLEOTIDE SEQUENCE [LARGE SCALE GENOMIC DNA]</scope>
    <source>
        <strain evidence="2 3">DSM 27194</strain>
    </source>
</reference>
<evidence type="ECO:0000313" key="2">
    <source>
        <dbReference type="EMBL" id="RSH81890.1"/>
    </source>
</evidence>
<sequence>MLSSHLAFALLSAMAMASPVPQKRAETTCTDINHCEFKGCWTEMDGQSWCSPDDGNTASTFSLNEILFDTGMDLKKRKAYTEGIPSSLVLEAIGRSPTFTGGAEGTGSILNTMSLLAKLSATHAIEMRNVISWGVEIGVESDRSVTSSFYYTGEGSAKNGKIVFSASNVLDGSQEQSMGFVAHEMGHAVFDHGGYSADLQNSLSGQGDLANQDIYGNLAGMVNEPFAGIFAQRSTLYQHIDNPDKSKCYWNRLVWSWDVNSLFRTPDEGYWKYYGLHNPKSYEGFQPLLDIGVNVLLPRLAEEYGLTNDPYLRAGIEAYVSKDAECKD</sequence>
<feature type="chain" id="PRO_5019429956" evidence="1">
    <location>
        <begin position="18"/>
        <end position="328"/>
    </location>
</feature>
<evidence type="ECO:0000256" key="1">
    <source>
        <dbReference type="SAM" id="SignalP"/>
    </source>
</evidence>
<accession>A0A427XSS8</accession>
<comment type="caution">
    <text evidence="2">The sequence shown here is derived from an EMBL/GenBank/DDBJ whole genome shotgun (WGS) entry which is preliminary data.</text>
</comment>
<keyword evidence="3" id="KW-1185">Reference proteome</keyword>
<proteinExistence type="predicted"/>
<feature type="signal peptide" evidence="1">
    <location>
        <begin position="1"/>
        <end position="17"/>
    </location>
</feature>
<dbReference type="AlphaFoldDB" id="A0A427XSS8"/>
<dbReference type="GeneID" id="39592629"/>
<dbReference type="RefSeq" id="XP_028476345.1">
    <property type="nucleotide sequence ID" value="XM_028623412.1"/>
</dbReference>
<dbReference type="EMBL" id="RSCE01000006">
    <property type="protein sequence ID" value="RSH81890.1"/>
    <property type="molecule type" value="Genomic_DNA"/>
</dbReference>
<evidence type="ECO:0000313" key="3">
    <source>
        <dbReference type="Proteomes" id="UP000279236"/>
    </source>
</evidence>
<dbReference type="Proteomes" id="UP000279236">
    <property type="component" value="Unassembled WGS sequence"/>
</dbReference>
<gene>
    <name evidence="2" type="ORF">EHS24_008086</name>
</gene>
<keyword evidence="1" id="KW-0732">Signal</keyword>
<protein>
    <submittedName>
        <fullName evidence="2">Uncharacterized protein</fullName>
    </submittedName>
</protein>